<name>A0ABV3EXS2_9ACTN</name>
<organism evidence="2 3">
    <name type="scientific">Streptomyces chilikensis</name>
    <dbReference type="NCBI Taxonomy" id="1194079"/>
    <lineage>
        <taxon>Bacteria</taxon>
        <taxon>Bacillati</taxon>
        <taxon>Actinomycetota</taxon>
        <taxon>Actinomycetes</taxon>
        <taxon>Kitasatosporales</taxon>
        <taxon>Streptomycetaceae</taxon>
        <taxon>Streptomyces</taxon>
    </lineage>
</organism>
<proteinExistence type="predicted"/>
<feature type="domain" description="A-factor biosynthesis hotdog" evidence="1">
    <location>
        <begin position="210"/>
        <end position="322"/>
    </location>
</feature>
<dbReference type="Pfam" id="PF03756">
    <property type="entry name" value="AfsA"/>
    <property type="match status" value="2"/>
</dbReference>
<dbReference type="InterPro" id="IPR029069">
    <property type="entry name" value="HotDog_dom_sf"/>
</dbReference>
<accession>A0ABV3EXS2</accession>
<comment type="caution">
    <text evidence="2">The sequence shown here is derived from an EMBL/GenBank/DDBJ whole genome shotgun (WGS) entry which is preliminary data.</text>
</comment>
<dbReference type="Proteomes" id="UP001551584">
    <property type="component" value="Unassembled WGS sequence"/>
</dbReference>
<dbReference type="InterPro" id="IPR042171">
    <property type="entry name" value="Acyl-CoA_hotdog"/>
</dbReference>
<evidence type="ECO:0000313" key="2">
    <source>
        <dbReference type="EMBL" id="MEU9581023.1"/>
    </source>
</evidence>
<dbReference type="NCBIfam" id="NF041195">
    <property type="entry name" value="ScbA_BarX_GamBu"/>
    <property type="match status" value="1"/>
</dbReference>
<dbReference type="InterPro" id="IPR005509">
    <property type="entry name" value="AfsA_hotdog_dom"/>
</dbReference>
<evidence type="ECO:0000313" key="3">
    <source>
        <dbReference type="Proteomes" id="UP001551584"/>
    </source>
</evidence>
<dbReference type="InterPro" id="IPR047757">
    <property type="entry name" value="AfsA-like"/>
</dbReference>
<dbReference type="EMBL" id="JBEZNA010000096">
    <property type="protein sequence ID" value="MEU9581023.1"/>
    <property type="molecule type" value="Genomic_DNA"/>
</dbReference>
<dbReference type="RefSeq" id="WP_359277265.1">
    <property type="nucleotide sequence ID" value="NZ_JBEZNA010000096.1"/>
</dbReference>
<gene>
    <name evidence="2" type="ORF">AB0D95_27780</name>
</gene>
<feature type="domain" description="A-factor biosynthesis hotdog" evidence="1">
    <location>
        <begin position="42"/>
        <end position="176"/>
    </location>
</feature>
<dbReference type="SUPFAM" id="SSF54637">
    <property type="entry name" value="Thioesterase/thiol ester dehydrase-isomerase"/>
    <property type="match status" value="1"/>
</dbReference>
<protein>
    <submittedName>
        <fullName evidence="2">ScbA/BarX family gamma-butyrolactone biosynthesis protein</fullName>
    </submittedName>
</protein>
<keyword evidence="3" id="KW-1185">Reference proteome</keyword>
<sequence length="334" mass="36723">MSASTIRIARRRVLERHHGMPVLRTENVQRFQGLTTTVPKELVHRAGVAEVMLTGWNRIGEDRFSLTAQWPRSHSFFTSVQGCHDPLLAAETVRQAGILLAHTEYHVPLGHHFLVHDLDVSVRPEHMRVGQAPASLQLDVRCSEVRRRGRALTGLRIHVEIRRDGRIVATGGGSLTCVAPLVYRRLRADHLSDDGPSKVLRLTAPVPPQAVGRISPTDVVLSPLGADDRWQLRVDTNHPVLFEHANDHVPGMVLMEAARQAATAFLGRPDLPLEVACRFDRYAELDAPCIVEAAPEHTGPGASAVRVTATQNGARVFSSTVTLAHPFPVQRTAS</sequence>
<evidence type="ECO:0000259" key="1">
    <source>
        <dbReference type="Pfam" id="PF03756"/>
    </source>
</evidence>
<dbReference type="Gene3D" id="2.40.160.210">
    <property type="entry name" value="Acyl-CoA thioesterase, double hotdog domain"/>
    <property type="match status" value="1"/>
</dbReference>
<reference evidence="2 3" key="1">
    <citation type="submission" date="2024-06" db="EMBL/GenBank/DDBJ databases">
        <title>The Natural Products Discovery Center: Release of the First 8490 Sequenced Strains for Exploring Actinobacteria Biosynthetic Diversity.</title>
        <authorList>
            <person name="Kalkreuter E."/>
            <person name="Kautsar S.A."/>
            <person name="Yang D."/>
            <person name="Bader C.D."/>
            <person name="Teijaro C.N."/>
            <person name="Fluegel L."/>
            <person name="Davis C.M."/>
            <person name="Simpson J.R."/>
            <person name="Lauterbach L."/>
            <person name="Steele A.D."/>
            <person name="Gui C."/>
            <person name="Meng S."/>
            <person name="Li G."/>
            <person name="Viehrig K."/>
            <person name="Ye F."/>
            <person name="Su P."/>
            <person name="Kiefer A.F."/>
            <person name="Nichols A."/>
            <person name="Cepeda A.J."/>
            <person name="Yan W."/>
            <person name="Fan B."/>
            <person name="Jiang Y."/>
            <person name="Adhikari A."/>
            <person name="Zheng C.-J."/>
            <person name="Schuster L."/>
            <person name="Cowan T.M."/>
            <person name="Smanski M.J."/>
            <person name="Chevrette M.G."/>
            <person name="De Carvalho L.P.S."/>
            <person name="Shen B."/>
        </authorList>
    </citation>
    <scope>NUCLEOTIDE SEQUENCE [LARGE SCALE GENOMIC DNA]</scope>
    <source>
        <strain evidence="2 3">NPDC048117</strain>
    </source>
</reference>